<evidence type="ECO:0000313" key="1">
    <source>
        <dbReference type="EMBL" id="CAG8671297.1"/>
    </source>
</evidence>
<keyword evidence="2" id="KW-1185">Reference proteome</keyword>
<dbReference type="Proteomes" id="UP000789405">
    <property type="component" value="Unassembled WGS sequence"/>
</dbReference>
<organism evidence="1 2">
    <name type="scientific">Dentiscutata erythropus</name>
    <dbReference type="NCBI Taxonomy" id="1348616"/>
    <lineage>
        <taxon>Eukaryota</taxon>
        <taxon>Fungi</taxon>
        <taxon>Fungi incertae sedis</taxon>
        <taxon>Mucoromycota</taxon>
        <taxon>Glomeromycotina</taxon>
        <taxon>Glomeromycetes</taxon>
        <taxon>Diversisporales</taxon>
        <taxon>Gigasporaceae</taxon>
        <taxon>Dentiscutata</taxon>
    </lineage>
</organism>
<dbReference type="EMBL" id="CAJVPY010006892">
    <property type="protein sequence ID" value="CAG8671297.1"/>
    <property type="molecule type" value="Genomic_DNA"/>
</dbReference>
<protein>
    <submittedName>
        <fullName evidence="1">18482_t:CDS:1</fullName>
    </submittedName>
</protein>
<evidence type="ECO:0000313" key="2">
    <source>
        <dbReference type="Proteomes" id="UP000789405"/>
    </source>
</evidence>
<name>A0A9N9EE81_9GLOM</name>
<proteinExistence type="predicted"/>
<gene>
    <name evidence="1" type="ORF">DERYTH_LOCUS11256</name>
</gene>
<comment type="caution">
    <text evidence="1">The sequence shown here is derived from an EMBL/GenBank/DDBJ whole genome shotgun (WGS) entry which is preliminary data.</text>
</comment>
<dbReference type="AlphaFoldDB" id="A0A9N9EE81"/>
<dbReference type="OrthoDB" id="2389799at2759"/>
<accession>A0A9N9EE81</accession>
<reference evidence="1" key="1">
    <citation type="submission" date="2021-06" db="EMBL/GenBank/DDBJ databases">
        <authorList>
            <person name="Kallberg Y."/>
            <person name="Tangrot J."/>
            <person name="Rosling A."/>
        </authorList>
    </citation>
    <scope>NUCLEOTIDE SEQUENCE</scope>
    <source>
        <strain evidence="1">MA453B</strain>
    </source>
</reference>
<sequence>MVDLNPVLENLKQRDIQQVPLKLIYADNDFAVFDKGSSEFYVGDPNLWTRNNDVVREMKINAKNGITGTHQCKNEVNDYSKM</sequence>